<proteinExistence type="predicted"/>
<accession>A0A852RG22</accession>
<dbReference type="AlphaFoldDB" id="A0A852RG22"/>
<organism evidence="2 3">
    <name type="scientific">Leucobacter aridicollis</name>
    <dbReference type="NCBI Taxonomy" id="283878"/>
    <lineage>
        <taxon>Bacteria</taxon>
        <taxon>Bacillati</taxon>
        <taxon>Actinomycetota</taxon>
        <taxon>Actinomycetes</taxon>
        <taxon>Micrococcales</taxon>
        <taxon>Microbacteriaceae</taxon>
        <taxon>Leucobacter</taxon>
    </lineage>
</organism>
<dbReference type="Proteomes" id="UP000586095">
    <property type="component" value="Unassembled WGS sequence"/>
</dbReference>
<reference evidence="2 3" key="1">
    <citation type="submission" date="2020-07" db="EMBL/GenBank/DDBJ databases">
        <title>Sequencing the genomes of 1000 actinobacteria strains.</title>
        <authorList>
            <person name="Klenk H.-P."/>
        </authorList>
    </citation>
    <scope>NUCLEOTIDE SEQUENCE [LARGE SCALE GENOMIC DNA]</scope>
    <source>
        <strain evidence="2 3">DSM 17380</strain>
    </source>
</reference>
<gene>
    <name evidence="2" type="ORF">BJ960_000455</name>
</gene>
<sequence>MPRSERLSSAVPASAGPEGVPGGVAARGDASL</sequence>
<feature type="compositionally biased region" description="Low complexity" evidence="1">
    <location>
        <begin position="10"/>
        <end position="32"/>
    </location>
</feature>
<evidence type="ECO:0000313" key="2">
    <source>
        <dbReference type="EMBL" id="NYD25652.1"/>
    </source>
</evidence>
<evidence type="ECO:0000313" key="3">
    <source>
        <dbReference type="Proteomes" id="UP000586095"/>
    </source>
</evidence>
<keyword evidence="3" id="KW-1185">Reference proteome</keyword>
<evidence type="ECO:0000256" key="1">
    <source>
        <dbReference type="SAM" id="MobiDB-lite"/>
    </source>
</evidence>
<dbReference type="EMBL" id="JACCBD010000001">
    <property type="protein sequence ID" value="NYD25652.1"/>
    <property type="molecule type" value="Genomic_DNA"/>
</dbReference>
<protein>
    <submittedName>
        <fullName evidence="2">Uncharacterized protein</fullName>
    </submittedName>
</protein>
<comment type="caution">
    <text evidence="2">The sequence shown here is derived from an EMBL/GenBank/DDBJ whole genome shotgun (WGS) entry which is preliminary data.</text>
</comment>
<feature type="region of interest" description="Disordered" evidence="1">
    <location>
        <begin position="1"/>
        <end position="32"/>
    </location>
</feature>
<name>A0A852RG22_9MICO</name>